<dbReference type="RefSeq" id="WP_380115492.1">
    <property type="nucleotide sequence ID" value="NZ_JBHSIU010000015.1"/>
</dbReference>
<accession>A0ABV9VRW8</accession>
<proteinExistence type="predicted"/>
<keyword evidence="1" id="KW-0472">Membrane</keyword>
<dbReference type="Proteomes" id="UP001595912">
    <property type="component" value="Unassembled WGS sequence"/>
</dbReference>
<sequence length="313" mass="32455">MSDVEDRVRDLLQRHATDAPPGATLLTTVRAESRRRARRTRVLVAAVVTVLAGTLVTWPLRLAAAPVTVAAPSALTSPDAPATVTFPLTPPSGSAAVEVRLAAGLPTLSWLLPGTDATATLTMSPTRPALSTATRTDPVAVRGRNGLAAVVPDEGVSLVWQESAEQWFELRALPPVPVDHLAGAAKSLLPVPVTAPAPFTFTLVPAGYTIDNVNPAAVTFCPADVAFDQSFVGKITVMLGVTGERSPGRQVDVAGRPGTVTSSADGWTSLEVDLGDGRLLVVQSAVRVPLPEPDLIRFAAGITVNPTATPGRG</sequence>
<feature type="transmembrane region" description="Helical" evidence="1">
    <location>
        <begin position="42"/>
        <end position="60"/>
    </location>
</feature>
<keyword evidence="1" id="KW-0812">Transmembrane</keyword>
<reference evidence="3" key="1">
    <citation type="journal article" date="2019" name="Int. J. Syst. Evol. Microbiol.">
        <title>The Global Catalogue of Microorganisms (GCM) 10K type strain sequencing project: providing services to taxonomists for standard genome sequencing and annotation.</title>
        <authorList>
            <consortium name="The Broad Institute Genomics Platform"/>
            <consortium name="The Broad Institute Genome Sequencing Center for Infectious Disease"/>
            <person name="Wu L."/>
            <person name="Ma J."/>
        </authorList>
    </citation>
    <scope>NUCLEOTIDE SEQUENCE [LARGE SCALE GENOMIC DNA]</scope>
    <source>
        <strain evidence="3">CGMCC 4.7152</strain>
    </source>
</reference>
<evidence type="ECO:0000256" key="1">
    <source>
        <dbReference type="SAM" id="Phobius"/>
    </source>
</evidence>
<comment type="caution">
    <text evidence="2">The sequence shown here is derived from an EMBL/GenBank/DDBJ whole genome shotgun (WGS) entry which is preliminary data.</text>
</comment>
<dbReference type="EMBL" id="JBHSIU010000015">
    <property type="protein sequence ID" value="MFC4999142.1"/>
    <property type="molecule type" value="Genomic_DNA"/>
</dbReference>
<organism evidence="2 3">
    <name type="scientific">Dactylosporangium cerinum</name>
    <dbReference type="NCBI Taxonomy" id="1434730"/>
    <lineage>
        <taxon>Bacteria</taxon>
        <taxon>Bacillati</taxon>
        <taxon>Actinomycetota</taxon>
        <taxon>Actinomycetes</taxon>
        <taxon>Micromonosporales</taxon>
        <taxon>Micromonosporaceae</taxon>
        <taxon>Dactylosporangium</taxon>
    </lineage>
</organism>
<name>A0ABV9VRW8_9ACTN</name>
<evidence type="ECO:0000313" key="2">
    <source>
        <dbReference type="EMBL" id="MFC4999142.1"/>
    </source>
</evidence>
<keyword evidence="3" id="KW-1185">Reference proteome</keyword>
<evidence type="ECO:0000313" key="3">
    <source>
        <dbReference type="Proteomes" id="UP001595912"/>
    </source>
</evidence>
<gene>
    <name evidence="2" type="ORF">ACFPIJ_15000</name>
</gene>
<keyword evidence="1" id="KW-1133">Transmembrane helix</keyword>
<evidence type="ECO:0008006" key="4">
    <source>
        <dbReference type="Google" id="ProtNLM"/>
    </source>
</evidence>
<protein>
    <recommendedName>
        <fullName evidence="4">DUF4367 domain-containing protein</fullName>
    </recommendedName>
</protein>